<evidence type="ECO:0000313" key="9">
    <source>
        <dbReference type="EMBL" id="BDY13301.1"/>
    </source>
</evidence>
<sequence length="241" mass="27585">MLEVHPEWRDDIAAAYNALDGNYRKFVENGRYIPAQEHIFNAFKTLPKSKLRYILFGQDPYPREASATGYAFIDGAVESIFSESGLSKAVNRATSLRNFVKMALVADGRLQPDELSQEVIAALDKRDLIDSIEELRLNFEKNGVLLLNAALLFEDKRASTRHAKAWQPFVGTLLERIDSNVELILFGNIAKMIQKIPEAGRFRHRCMEHPYNHTFILNENAHRLFGPMHLLKKIENFSKKP</sequence>
<dbReference type="SUPFAM" id="SSF52141">
    <property type="entry name" value="Uracil-DNA glycosylase-like"/>
    <property type="match status" value="1"/>
</dbReference>
<dbReference type="RefSeq" id="WP_286336258.1">
    <property type="nucleotide sequence ID" value="NZ_AP027370.1"/>
</dbReference>
<evidence type="ECO:0000259" key="8">
    <source>
        <dbReference type="Pfam" id="PF03167"/>
    </source>
</evidence>
<proteinExistence type="predicted"/>
<feature type="domain" description="Uracil-DNA glycosylase-like" evidence="8">
    <location>
        <begin position="44"/>
        <end position="203"/>
    </location>
</feature>
<dbReference type="EMBL" id="AP027370">
    <property type="protein sequence ID" value="BDY13301.1"/>
    <property type="molecule type" value="Genomic_DNA"/>
</dbReference>
<keyword evidence="7" id="KW-0234">DNA repair</keyword>
<keyword evidence="5" id="KW-0227">DNA damage</keyword>
<dbReference type="Pfam" id="PF03167">
    <property type="entry name" value="UDG"/>
    <property type="match status" value="1"/>
</dbReference>
<evidence type="ECO:0000256" key="4">
    <source>
        <dbReference type="ARBA" id="ARBA00018429"/>
    </source>
</evidence>
<gene>
    <name evidence="9" type="ORF">HCR_16130</name>
</gene>
<evidence type="ECO:0000256" key="7">
    <source>
        <dbReference type="ARBA" id="ARBA00023204"/>
    </source>
</evidence>
<organism evidence="9 10">
    <name type="scientific">Hydrogenimonas cancrithermarum</name>
    <dbReference type="NCBI Taxonomy" id="2993563"/>
    <lineage>
        <taxon>Bacteria</taxon>
        <taxon>Pseudomonadati</taxon>
        <taxon>Campylobacterota</taxon>
        <taxon>Epsilonproteobacteria</taxon>
        <taxon>Campylobacterales</taxon>
        <taxon>Hydrogenimonadaceae</taxon>
        <taxon>Hydrogenimonas</taxon>
    </lineage>
</organism>
<dbReference type="InterPro" id="IPR005122">
    <property type="entry name" value="Uracil-DNA_glycosylase-like"/>
</dbReference>
<evidence type="ECO:0000256" key="1">
    <source>
        <dbReference type="ARBA" id="ARBA00001400"/>
    </source>
</evidence>
<name>A0ABM8FLQ5_9BACT</name>
<dbReference type="EC" id="3.2.2.27" evidence="3"/>
<dbReference type="PANTHER" id="PTHR11264:SF8">
    <property type="entry name" value="URACIL-DNA GLYCOSYLASE-LIKE DOMAIN-CONTAINING PROTEIN"/>
    <property type="match status" value="1"/>
</dbReference>
<evidence type="ECO:0000256" key="3">
    <source>
        <dbReference type="ARBA" id="ARBA00012030"/>
    </source>
</evidence>
<dbReference type="InterPro" id="IPR002043">
    <property type="entry name" value="UDG_fam1"/>
</dbReference>
<evidence type="ECO:0000256" key="6">
    <source>
        <dbReference type="ARBA" id="ARBA00022801"/>
    </source>
</evidence>
<dbReference type="InterPro" id="IPR036895">
    <property type="entry name" value="Uracil-DNA_glycosylase-like_sf"/>
</dbReference>
<comment type="catalytic activity">
    <reaction evidence="1">
        <text>Hydrolyzes single-stranded DNA or mismatched double-stranded DNA and polynucleotides, releasing free uracil.</text>
        <dbReference type="EC" id="3.2.2.27"/>
    </reaction>
</comment>
<dbReference type="Gene3D" id="3.40.470.10">
    <property type="entry name" value="Uracil-DNA glycosylase-like domain"/>
    <property type="match status" value="1"/>
</dbReference>
<keyword evidence="10" id="KW-1185">Reference proteome</keyword>
<accession>A0ABM8FLQ5</accession>
<evidence type="ECO:0000313" key="10">
    <source>
        <dbReference type="Proteomes" id="UP001321445"/>
    </source>
</evidence>
<evidence type="ECO:0000256" key="5">
    <source>
        <dbReference type="ARBA" id="ARBA00022763"/>
    </source>
</evidence>
<keyword evidence="6" id="KW-0378">Hydrolase</keyword>
<dbReference type="Proteomes" id="UP001321445">
    <property type="component" value="Chromosome"/>
</dbReference>
<evidence type="ECO:0000256" key="2">
    <source>
        <dbReference type="ARBA" id="ARBA00002631"/>
    </source>
</evidence>
<reference evidence="9 10" key="1">
    <citation type="submission" date="2023-03" db="EMBL/GenBank/DDBJ databases">
        <title>Description of Hydrogenimonas sp. ISO32.</title>
        <authorList>
            <person name="Mino S."/>
            <person name="Fukazawa S."/>
            <person name="Sawabe T."/>
        </authorList>
    </citation>
    <scope>NUCLEOTIDE SEQUENCE [LARGE SCALE GENOMIC DNA]</scope>
    <source>
        <strain evidence="9 10">ISO32</strain>
    </source>
</reference>
<dbReference type="PANTHER" id="PTHR11264">
    <property type="entry name" value="URACIL-DNA GLYCOSYLASE"/>
    <property type="match status" value="1"/>
</dbReference>
<comment type="function">
    <text evidence="2">Excises uracil residues from the DNA which can arise as a result of misincorporation of dUMP residues by DNA polymerase or due to deamination of cytosine.</text>
</comment>
<protein>
    <recommendedName>
        <fullName evidence="4">Uracil-DNA glycosylase</fullName>
        <ecNumber evidence="3">3.2.2.27</ecNumber>
    </recommendedName>
</protein>